<evidence type="ECO:0000256" key="1">
    <source>
        <dbReference type="SAM" id="MobiDB-lite"/>
    </source>
</evidence>
<keyword evidence="2" id="KW-0812">Transmembrane</keyword>
<evidence type="ECO:0000256" key="2">
    <source>
        <dbReference type="SAM" id="Phobius"/>
    </source>
</evidence>
<dbReference type="EMBL" id="DVMJ01000021">
    <property type="protein sequence ID" value="HIU13029.1"/>
    <property type="molecule type" value="Genomic_DNA"/>
</dbReference>
<reference evidence="3" key="1">
    <citation type="submission" date="2020-10" db="EMBL/GenBank/DDBJ databases">
        <authorList>
            <person name="Gilroy R."/>
        </authorList>
    </citation>
    <scope>NUCLEOTIDE SEQUENCE</scope>
    <source>
        <strain evidence="3">CHK195-11698</strain>
    </source>
</reference>
<evidence type="ECO:0000313" key="3">
    <source>
        <dbReference type="EMBL" id="HIU13029.1"/>
    </source>
</evidence>
<accession>A0A9D1KZS3</accession>
<feature type="transmembrane region" description="Helical" evidence="2">
    <location>
        <begin position="88"/>
        <end position="106"/>
    </location>
</feature>
<gene>
    <name evidence="3" type="ORF">IAD15_03050</name>
</gene>
<proteinExistence type="predicted"/>
<keyword evidence="2" id="KW-0472">Membrane</keyword>
<reference evidence="3" key="2">
    <citation type="journal article" date="2021" name="PeerJ">
        <title>Extensive microbial diversity within the chicken gut microbiome revealed by metagenomics and culture.</title>
        <authorList>
            <person name="Gilroy R."/>
            <person name="Ravi A."/>
            <person name="Getino M."/>
            <person name="Pursley I."/>
            <person name="Horton D.L."/>
            <person name="Alikhan N.F."/>
            <person name="Baker D."/>
            <person name="Gharbi K."/>
            <person name="Hall N."/>
            <person name="Watson M."/>
            <person name="Adriaenssens E.M."/>
            <person name="Foster-Nyarko E."/>
            <person name="Jarju S."/>
            <person name="Secka A."/>
            <person name="Antonio M."/>
            <person name="Oren A."/>
            <person name="Chaudhuri R.R."/>
            <person name="La Ragione R."/>
            <person name="Hildebrand F."/>
            <person name="Pallen M.J."/>
        </authorList>
    </citation>
    <scope>NUCLEOTIDE SEQUENCE</scope>
    <source>
        <strain evidence="3">CHK195-11698</strain>
    </source>
</reference>
<comment type="caution">
    <text evidence="3">The sequence shown here is derived from an EMBL/GenBank/DDBJ whole genome shotgun (WGS) entry which is preliminary data.</text>
</comment>
<feature type="compositionally biased region" description="Polar residues" evidence="1">
    <location>
        <begin position="1"/>
        <end position="18"/>
    </location>
</feature>
<organism evidence="3 4">
    <name type="scientific">Candidatus Fimiplasma intestinipullorum</name>
    <dbReference type="NCBI Taxonomy" id="2840825"/>
    <lineage>
        <taxon>Bacteria</taxon>
        <taxon>Bacillati</taxon>
        <taxon>Bacillota</taxon>
        <taxon>Clostridia</taxon>
        <taxon>Eubacteriales</taxon>
        <taxon>Candidatus Fimiplasma</taxon>
    </lineage>
</organism>
<evidence type="ECO:0000313" key="4">
    <source>
        <dbReference type="Proteomes" id="UP000824175"/>
    </source>
</evidence>
<dbReference type="Proteomes" id="UP000824175">
    <property type="component" value="Unassembled WGS sequence"/>
</dbReference>
<protein>
    <submittedName>
        <fullName evidence="3">Uncharacterized protein</fullName>
    </submittedName>
</protein>
<sequence length="155" mass="17926">MKQQQNIHPSSQKQTVNHMSGRFKQKLEAENKAVAHQKKMKEREKLRQEKVVQEKGLHNPFIKPAFGLGLLGTILVLFPAGIENQMQWWYLIPTFLCGILGYVINYKARKLNADHYRRYRASVQPSLMKAGLYLSAFTLFGAMIMITTVLPIYFQ</sequence>
<feature type="transmembrane region" description="Helical" evidence="2">
    <location>
        <begin position="127"/>
        <end position="154"/>
    </location>
</feature>
<feature type="region of interest" description="Disordered" evidence="1">
    <location>
        <begin position="1"/>
        <end position="22"/>
    </location>
</feature>
<name>A0A9D1KZS3_9FIRM</name>
<dbReference type="AlphaFoldDB" id="A0A9D1KZS3"/>
<keyword evidence="2" id="KW-1133">Transmembrane helix</keyword>
<feature type="transmembrane region" description="Helical" evidence="2">
    <location>
        <begin position="65"/>
        <end position="82"/>
    </location>
</feature>